<name>A0ABM7WPG9_9BACT</name>
<dbReference type="PROSITE" id="PS50931">
    <property type="entry name" value="HTH_LYSR"/>
    <property type="match status" value="1"/>
</dbReference>
<accession>A0ABM7WPG9</accession>
<dbReference type="InterPro" id="IPR036390">
    <property type="entry name" value="WH_DNA-bd_sf"/>
</dbReference>
<dbReference type="InterPro" id="IPR005119">
    <property type="entry name" value="LysR_subst-bd"/>
</dbReference>
<dbReference type="InterPro" id="IPR036388">
    <property type="entry name" value="WH-like_DNA-bd_sf"/>
</dbReference>
<dbReference type="SUPFAM" id="SSF53850">
    <property type="entry name" value="Periplasmic binding protein-like II"/>
    <property type="match status" value="1"/>
</dbReference>
<proteinExistence type="inferred from homology"/>
<dbReference type="PANTHER" id="PTHR30126:SF39">
    <property type="entry name" value="HTH-TYPE TRANSCRIPTIONAL REGULATOR CYSL"/>
    <property type="match status" value="1"/>
</dbReference>
<evidence type="ECO:0000256" key="2">
    <source>
        <dbReference type="ARBA" id="ARBA00023015"/>
    </source>
</evidence>
<dbReference type="SUPFAM" id="SSF46785">
    <property type="entry name" value="Winged helix' DNA-binding domain"/>
    <property type="match status" value="1"/>
</dbReference>
<dbReference type="PANTHER" id="PTHR30126">
    <property type="entry name" value="HTH-TYPE TRANSCRIPTIONAL REGULATOR"/>
    <property type="match status" value="1"/>
</dbReference>
<dbReference type="RefSeq" id="WP_248357811.1">
    <property type="nucleotide sequence ID" value="NZ_AP025591.1"/>
</dbReference>
<dbReference type="Gene3D" id="3.40.190.10">
    <property type="entry name" value="Periplasmic binding protein-like II"/>
    <property type="match status" value="2"/>
</dbReference>
<dbReference type="Gene3D" id="1.10.10.10">
    <property type="entry name" value="Winged helix-like DNA-binding domain superfamily/Winged helix DNA-binding domain"/>
    <property type="match status" value="1"/>
</dbReference>
<dbReference type="Pfam" id="PF03466">
    <property type="entry name" value="LysR_substrate"/>
    <property type="match status" value="1"/>
</dbReference>
<dbReference type="Proteomes" id="UP001162891">
    <property type="component" value="Chromosome"/>
</dbReference>
<keyword evidence="2" id="KW-0805">Transcription regulation</keyword>
<evidence type="ECO:0000256" key="1">
    <source>
        <dbReference type="ARBA" id="ARBA00009437"/>
    </source>
</evidence>
<sequence>MSPVDPRKLETFRVVVQTRKISSAAKLLHLSQPAVTAQIRGLEEECGRALLLRSSKGVTPTDWGLRLLEAAKQVHDVLGALEGAFQGEPAVGEEVVLGASMTTAAYVVPPLAAGYRAINGRVPFRLQVSNTARVLEWVADGRVPLGLVEGATRSSRVHLERYLEDELVPVAASSARDLCRITRAAELASVPLLFREPGSNTRAMVEEALAPVLGAREIRRSELLFGSNQSMKMAAVAGLGVAFVSRWSVQLEVSAGTLRVLPLRDLRIARTFSWATASSKLHGAAGRFRTWALRNPPARP</sequence>
<evidence type="ECO:0000256" key="3">
    <source>
        <dbReference type="ARBA" id="ARBA00023125"/>
    </source>
</evidence>
<dbReference type="InterPro" id="IPR000847">
    <property type="entry name" value="LysR_HTH_N"/>
</dbReference>
<dbReference type="Pfam" id="PF00126">
    <property type="entry name" value="HTH_1"/>
    <property type="match status" value="1"/>
</dbReference>
<dbReference type="EMBL" id="AP025591">
    <property type="protein sequence ID" value="BDG01354.1"/>
    <property type="molecule type" value="Genomic_DNA"/>
</dbReference>
<evidence type="ECO:0000313" key="7">
    <source>
        <dbReference type="Proteomes" id="UP001162891"/>
    </source>
</evidence>
<protein>
    <submittedName>
        <fullName evidence="6">LysR family transcriptional regulator</fullName>
    </submittedName>
</protein>
<keyword evidence="3" id="KW-0238">DNA-binding</keyword>
<organism evidence="6 7">
    <name type="scientific">Anaeromyxobacter oryzae</name>
    <dbReference type="NCBI Taxonomy" id="2918170"/>
    <lineage>
        <taxon>Bacteria</taxon>
        <taxon>Pseudomonadati</taxon>
        <taxon>Myxococcota</taxon>
        <taxon>Myxococcia</taxon>
        <taxon>Myxococcales</taxon>
        <taxon>Cystobacterineae</taxon>
        <taxon>Anaeromyxobacteraceae</taxon>
        <taxon>Anaeromyxobacter</taxon>
    </lineage>
</organism>
<reference evidence="7" key="1">
    <citation type="journal article" date="2022" name="Int. J. Syst. Evol. Microbiol.">
        <title>Anaeromyxobacter oryzae sp. nov., Anaeromyxobacter diazotrophicus sp. nov. and Anaeromyxobacter paludicola sp. nov., isolated from paddy soils.</title>
        <authorList>
            <person name="Itoh H."/>
            <person name="Xu Z."/>
            <person name="Mise K."/>
            <person name="Masuda Y."/>
            <person name="Ushijima N."/>
            <person name="Hayakawa C."/>
            <person name="Shiratori Y."/>
            <person name="Senoo K."/>
        </authorList>
    </citation>
    <scope>NUCLEOTIDE SEQUENCE [LARGE SCALE GENOMIC DNA]</scope>
    <source>
        <strain evidence="7">Red232</strain>
    </source>
</reference>
<comment type="similarity">
    <text evidence="1">Belongs to the LysR transcriptional regulatory family.</text>
</comment>
<gene>
    <name evidence="6" type="ORF">AMOR_03500</name>
</gene>
<dbReference type="PRINTS" id="PR00039">
    <property type="entry name" value="HTHLYSR"/>
</dbReference>
<keyword evidence="7" id="KW-1185">Reference proteome</keyword>
<feature type="domain" description="HTH lysR-type" evidence="5">
    <location>
        <begin position="4"/>
        <end position="61"/>
    </location>
</feature>
<evidence type="ECO:0000313" key="6">
    <source>
        <dbReference type="EMBL" id="BDG01354.1"/>
    </source>
</evidence>
<evidence type="ECO:0000259" key="5">
    <source>
        <dbReference type="PROSITE" id="PS50931"/>
    </source>
</evidence>
<evidence type="ECO:0000256" key="4">
    <source>
        <dbReference type="ARBA" id="ARBA00023163"/>
    </source>
</evidence>
<keyword evidence="4" id="KW-0804">Transcription</keyword>